<comment type="caution">
    <text evidence="3">The sequence shown here is derived from an EMBL/GenBank/DDBJ whole genome shotgun (WGS) entry which is preliminary data.</text>
</comment>
<evidence type="ECO:0000259" key="2">
    <source>
        <dbReference type="PROSITE" id="PS51078"/>
    </source>
</evidence>
<dbReference type="InterPro" id="IPR050707">
    <property type="entry name" value="HTH_MetabolicPath_Reg"/>
</dbReference>
<dbReference type="InterPro" id="IPR029016">
    <property type="entry name" value="GAF-like_dom_sf"/>
</dbReference>
<dbReference type="EMBL" id="AJGV01000143">
    <property type="protein sequence ID" value="EJJ04443.1"/>
    <property type="molecule type" value="Genomic_DNA"/>
</dbReference>
<dbReference type="eggNOG" id="COG1414">
    <property type="taxonomic scope" value="Bacteria"/>
</dbReference>
<evidence type="ECO:0000313" key="3">
    <source>
        <dbReference type="EMBL" id="EJJ04443.1"/>
    </source>
</evidence>
<dbReference type="PROSITE" id="PS51078">
    <property type="entry name" value="ICLR_ED"/>
    <property type="match status" value="1"/>
</dbReference>
<dbReference type="Pfam" id="PF01614">
    <property type="entry name" value="IclR_C"/>
    <property type="match status" value="1"/>
</dbReference>
<dbReference type="STRING" id="1160718.SU9_23787"/>
<dbReference type="HOGENOM" id="CLU_068684_0_0_11"/>
<dbReference type="GO" id="GO:0003700">
    <property type="term" value="F:DNA-binding transcription factor activity"/>
    <property type="evidence" value="ECO:0007669"/>
    <property type="project" value="TreeGrafter"/>
</dbReference>
<dbReference type="PANTHER" id="PTHR30136:SF39">
    <property type="entry name" value="TRANSCRIPTIONAL REGULATORY PROTEIN"/>
    <property type="match status" value="1"/>
</dbReference>
<dbReference type="InterPro" id="IPR014757">
    <property type="entry name" value="Tscrpt_reg_IclR_C"/>
</dbReference>
<gene>
    <name evidence="3" type="ORF">SU9_23787</name>
</gene>
<organism evidence="3">
    <name type="scientific">Streptomyces auratus AGR0001</name>
    <dbReference type="NCBI Taxonomy" id="1160718"/>
    <lineage>
        <taxon>Bacteria</taxon>
        <taxon>Bacillati</taxon>
        <taxon>Actinomycetota</taxon>
        <taxon>Actinomycetes</taxon>
        <taxon>Kitasatosporales</taxon>
        <taxon>Streptomycetaceae</taxon>
        <taxon>Streptomyces</taxon>
    </lineage>
</organism>
<evidence type="ECO:0000256" key="1">
    <source>
        <dbReference type="SAM" id="MobiDB-lite"/>
    </source>
</evidence>
<reference evidence="3" key="1">
    <citation type="journal article" date="2012" name="J. Bacteriol.">
        <title>Genome Sequence of Streptomyces auratus Strain AGR0001, a Phoslactomycin-Producing Actinomycete.</title>
        <authorList>
            <person name="Han X."/>
            <person name="Li M."/>
            <person name="Ding Z."/>
            <person name="Zhao J."/>
            <person name="Ji K."/>
            <person name="Wen M."/>
            <person name="Lu T."/>
        </authorList>
    </citation>
    <scope>NUCLEOTIDE SEQUENCE [LARGE SCALE GENOMIC DNA]</scope>
    <source>
        <strain evidence="3">AGR0001</strain>
    </source>
</reference>
<feature type="region of interest" description="Disordered" evidence="1">
    <location>
        <begin position="1"/>
        <end position="90"/>
    </location>
</feature>
<dbReference type="PATRIC" id="fig|1160718.3.peg.4813"/>
<dbReference type="RefSeq" id="WP_006606266.1">
    <property type="nucleotide sequence ID" value="NZ_CP072931.1"/>
</dbReference>
<dbReference type="GO" id="GO:0045892">
    <property type="term" value="P:negative regulation of DNA-templated transcription"/>
    <property type="evidence" value="ECO:0007669"/>
    <property type="project" value="TreeGrafter"/>
</dbReference>
<dbReference type="AlphaFoldDB" id="J2JVL9"/>
<dbReference type="PANTHER" id="PTHR30136">
    <property type="entry name" value="HELIX-TURN-HELIX TRANSCRIPTIONAL REGULATOR, ICLR FAMILY"/>
    <property type="match status" value="1"/>
</dbReference>
<accession>J2JVL9</accession>
<feature type="domain" description="IclR-ED" evidence="2">
    <location>
        <begin position="152"/>
        <end position="347"/>
    </location>
</feature>
<sequence>MGHSTTASGPPASATAPDSASGTTAKAPGTTAKAPGTTAKAPGTTAKAPGTAAKAAGSTAKAPRTTGHAKKPRQAPKGASSTGSRTSGSGHAERVFLVQTAFAELGGSAHGPGEIAEFTGLDDSVVYRILQSGIYQRIFERVDRGLYRLRTSAAQLAFTALDHRLDGAQTVLRELRDATDGGLAFLYMVAPFSGAQRQCVDMAVGDSDLAELGMTPRDVLSVTRSLRTGASGRTILAYLPEVLQQRVLAEPVPDQAGPGVYRDNDALVASLAEVRDLGHALGYEECMAGWNSCAAPIMWDGSIMGAVLLLKLKSVMPVAPESVIEATKEAAAVLSRYGAARPSADQA</sequence>
<feature type="compositionally biased region" description="Low complexity" evidence="1">
    <location>
        <begin position="1"/>
        <end position="63"/>
    </location>
</feature>
<name>J2JVL9_9ACTN</name>
<dbReference type="Gene3D" id="3.30.450.40">
    <property type="match status" value="1"/>
</dbReference>
<proteinExistence type="predicted"/>
<feature type="compositionally biased region" description="Low complexity" evidence="1">
    <location>
        <begin position="78"/>
        <end position="90"/>
    </location>
</feature>
<dbReference type="SUPFAM" id="SSF55781">
    <property type="entry name" value="GAF domain-like"/>
    <property type="match status" value="1"/>
</dbReference>
<dbReference type="GO" id="GO:0003677">
    <property type="term" value="F:DNA binding"/>
    <property type="evidence" value="ECO:0007669"/>
    <property type="project" value="TreeGrafter"/>
</dbReference>
<protein>
    <submittedName>
        <fullName evidence="3">IclR family transcriptional regulator</fullName>
    </submittedName>
</protein>